<dbReference type="CDD" id="cd02440">
    <property type="entry name" value="AdoMet_MTases"/>
    <property type="match status" value="1"/>
</dbReference>
<dbReference type="EMBL" id="BARV01032290">
    <property type="protein sequence ID" value="GAI33188.1"/>
    <property type="molecule type" value="Genomic_DNA"/>
</dbReference>
<evidence type="ECO:0000259" key="1">
    <source>
        <dbReference type="Pfam" id="PF13649"/>
    </source>
</evidence>
<gene>
    <name evidence="2" type="ORF">S06H3_50942</name>
</gene>
<sequence>MEVDINVVTSYHDKDPERRGDFPLTKTLTEMHKGKYVYQPSDDPRLRDFTVWRKDSPARLKYILENLKGETVLDIGCCEGYFSREIAKKGYTVTALDNSRKYMAITRYLSIINNIKLTYQQAKWQEYLKEGTPFDNILYLSIFHHDILKRGIEETLRSLRTFRGATERLFFETPLSSRKISWIAKNKKDLYGFTENEFKERIEQETKMKVTDTWYGIRPLFLLKGEDKK</sequence>
<proteinExistence type="predicted"/>
<protein>
    <recommendedName>
        <fullName evidence="1">Methyltransferase domain-containing protein</fullName>
    </recommendedName>
</protein>
<dbReference type="InterPro" id="IPR041698">
    <property type="entry name" value="Methyltransf_25"/>
</dbReference>
<name>X1MPC8_9ZZZZ</name>
<dbReference type="Pfam" id="PF13649">
    <property type="entry name" value="Methyltransf_25"/>
    <property type="match status" value="1"/>
</dbReference>
<dbReference type="AlphaFoldDB" id="X1MPC8"/>
<feature type="domain" description="Methyltransferase" evidence="1">
    <location>
        <begin position="72"/>
        <end position="160"/>
    </location>
</feature>
<reference evidence="2" key="1">
    <citation type="journal article" date="2014" name="Front. Microbiol.">
        <title>High frequency of phylogenetically diverse reductive dehalogenase-homologous genes in deep subseafloor sedimentary metagenomes.</title>
        <authorList>
            <person name="Kawai M."/>
            <person name="Futagami T."/>
            <person name="Toyoda A."/>
            <person name="Takaki Y."/>
            <person name="Nishi S."/>
            <person name="Hori S."/>
            <person name="Arai W."/>
            <person name="Tsubouchi T."/>
            <person name="Morono Y."/>
            <person name="Uchiyama I."/>
            <person name="Ito T."/>
            <person name="Fujiyama A."/>
            <person name="Inagaki F."/>
            <person name="Takami H."/>
        </authorList>
    </citation>
    <scope>NUCLEOTIDE SEQUENCE</scope>
    <source>
        <strain evidence="2">Expedition CK06-06</strain>
    </source>
</reference>
<comment type="caution">
    <text evidence="2">The sequence shown here is derived from an EMBL/GenBank/DDBJ whole genome shotgun (WGS) entry which is preliminary data.</text>
</comment>
<accession>X1MPC8</accession>
<dbReference type="InterPro" id="IPR029063">
    <property type="entry name" value="SAM-dependent_MTases_sf"/>
</dbReference>
<dbReference type="SUPFAM" id="SSF53335">
    <property type="entry name" value="S-adenosyl-L-methionine-dependent methyltransferases"/>
    <property type="match status" value="1"/>
</dbReference>
<evidence type="ECO:0000313" key="2">
    <source>
        <dbReference type="EMBL" id="GAI33188.1"/>
    </source>
</evidence>
<organism evidence="2">
    <name type="scientific">marine sediment metagenome</name>
    <dbReference type="NCBI Taxonomy" id="412755"/>
    <lineage>
        <taxon>unclassified sequences</taxon>
        <taxon>metagenomes</taxon>
        <taxon>ecological metagenomes</taxon>
    </lineage>
</organism>
<dbReference type="Gene3D" id="3.40.50.150">
    <property type="entry name" value="Vaccinia Virus protein VP39"/>
    <property type="match status" value="1"/>
</dbReference>